<dbReference type="EMBL" id="FQVQ01000017">
    <property type="protein sequence ID" value="SHF72720.1"/>
    <property type="molecule type" value="Genomic_DNA"/>
</dbReference>
<accession>A0A1M5E0L6</accession>
<feature type="transmembrane region" description="Helical" evidence="1">
    <location>
        <begin position="170"/>
        <end position="187"/>
    </location>
</feature>
<name>A0A1M5E0L6_9FLAO</name>
<reference evidence="2 3" key="1">
    <citation type="submission" date="2016-11" db="EMBL/GenBank/DDBJ databases">
        <authorList>
            <person name="Jaros S."/>
            <person name="Januszkiewicz K."/>
            <person name="Wedrychowicz H."/>
        </authorList>
    </citation>
    <scope>NUCLEOTIDE SEQUENCE [LARGE SCALE GENOMIC DNA]</scope>
    <source>
        <strain evidence="2 3">DSM 25660</strain>
    </source>
</reference>
<dbReference type="STRING" id="1124188.SAMN05444377_11716"/>
<organism evidence="2 3">
    <name type="scientific">Flavobacterium fontis</name>
    <dbReference type="NCBI Taxonomy" id="1124188"/>
    <lineage>
        <taxon>Bacteria</taxon>
        <taxon>Pseudomonadati</taxon>
        <taxon>Bacteroidota</taxon>
        <taxon>Flavobacteriia</taxon>
        <taxon>Flavobacteriales</taxon>
        <taxon>Flavobacteriaceae</taxon>
        <taxon>Flavobacterium</taxon>
    </lineage>
</organism>
<keyword evidence="1" id="KW-0472">Membrane</keyword>
<dbReference type="Proteomes" id="UP000184147">
    <property type="component" value="Unassembled WGS sequence"/>
</dbReference>
<dbReference type="AlphaFoldDB" id="A0A1M5E0L6"/>
<keyword evidence="1" id="KW-0812">Transmembrane</keyword>
<keyword evidence="1" id="KW-1133">Transmembrane helix</keyword>
<evidence type="ECO:0000313" key="3">
    <source>
        <dbReference type="Proteomes" id="UP000184147"/>
    </source>
</evidence>
<feature type="transmembrane region" description="Helical" evidence="1">
    <location>
        <begin position="199"/>
        <end position="221"/>
    </location>
</feature>
<gene>
    <name evidence="2" type="ORF">SAMN05444377_11716</name>
</gene>
<keyword evidence="3" id="KW-1185">Reference proteome</keyword>
<evidence type="ECO:0000256" key="1">
    <source>
        <dbReference type="SAM" id="Phobius"/>
    </source>
</evidence>
<sequence>MRLLEKRSLAVELQQVRNKITSPDSFVDSLRKTSKTRTLVASHACATAEESLVSTPNALTFDLLDTERIYHETHIKKLCIDYRLRFLDITLFKQDFPVEAIDAIQDLEKTHNVSLQGLKIAAPSKTFSLKNYDDPLLFAPLGNDYYYLIHQWGNDVSPWRKWKYWPIKNAVTFMVFSLVVSALFTWVMPLNKLGTTLLWAPFIVFLFAFKSIVATVAYYFFMMGKNFNSEIWNRPFKEN</sequence>
<protein>
    <submittedName>
        <fullName evidence="2">Uncharacterized protein</fullName>
    </submittedName>
</protein>
<proteinExistence type="predicted"/>
<evidence type="ECO:0000313" key="2">
    <source>
        <dbReference type="EMBL" id="SHF72720.1"/>
    </source>
</evidence>
<dbReference type="RefSeq" id="WP_073364947.1">
    <property type="nucleotide sequence ID" value="NZ_FQVQ01000017.1"/>
</dbReference>